<evidence type="ECO:0000313" key="1">
    <source>
        <dbReference type="EMBL" id="GAI24948.1"/>
    </source>
</evidence>
<gene>
    <name evidence="1" type="ORF">S06H3_29922</name>
</gene>
<sequence>SQSLDDAINNNRLPHASEARGDLAPSWFGGQKYVLRGRKPLAEILAAVGAVPIVPPISFKLENRDEVTWSDIDMEALLQWLAEELGEETIRRMYLVDAYLHSTDLRPYKAAARLMNLAAILEDANSMELSASAAVVGKFVEEPLPFEEQINPFKSALLKYHGDGTLYDRIEWLDALATYVSILNTEIGWSSERSIGFVMRKYCSELDMTSVTFVEMYLNRSAVNNKQYPR</sequence>
<dbReference type="EMBL" id="BARV01017583">
    <property type="protein sequence ID" value="GAI24948.1"/>
    <property type="molecule type" value="Genomic_DNA"/>
</dbReference>
<feature type="non-terminal residue" evidence="1">
    <location>
        <position position="1"/>
    </location>
</feature>
<reference evidence="1" key="1">
    <citation type="journal article" date="2014" name="Front. Microbiol.">
        <title>High frequency of phylogenetically diverse reductive dehalogenase-homologous genes in deep subseafloor sedimentary metagenomes.</title>
        <authorList>
            <person name="Kawai M."/>
            <person name="Futagami T."/>
            <person name="Toyoda A."/>
            <person name="Takaki Y."/>
            <person name="Nishi S."/>
            <person name="Hori S."/>
            <person name="Arai W."/>
            <person name="Tsubouchi T."/>
            <person name="Morono Y."/>
            <person name="Uchiyama I."/>
            <person name="Ito T."/>
            <person name="Fujiyama A."/>
            <person name="Inagaki F."/>
            <person name="Takami H."/>
        </authorList>
    </citation>
    <scope>NUCLEOTIDE SEQUENCE</scope>
    <source>
        <strain evidence="1">Expedition CK06-06</strain>
    </source>
</reference>
<proteinExistence type="predicted"/>
<name>X1M0S8_9ZZZZ</name>
<accession>X1M0S8</accession>
<protein>
    <submittedName>
        <fullName evidence="1">Uncharacterized protein</fullName>
    </submittedName>
</protein>
<comment type="caution">
    <text evidence="1">The sequence shown here is derived from an EMBL/GenBank/DDBJ whole genome shotgun (WGS) entry which is preliminary data.</text>
</comment>
<dbReference type="AlphaFoldDB" id="X1M0S8"/>
<organism evidence="1">
    <name type="scientific">marine sediment metagenome</name>
    <dbReference type="NCBI Taxonomy" id="412755"/>
    <lineage>
        <taxon>unclassified sequences</taxon>
        <taxon>metagenomes</taxon>
        <taxon>ecological metagenomes</taxon>
    </lineage>
</organism>